<keyword evidence="2" id="KW-0687">Ribonucleoprotein</keyword>
<evidence type="ECO:0000256" key="1">
    <source>
        <dbReference type="ARBA" id="ARBA00022980"/>
    </source>
</evidence>
<evidence type="ECO:0000256" key="3">
    <source>
        <dbReference type="SAM" id="MobiDB-lite"/>
    </source>
</evidence>
<feature type="compositionally biased region" description="Low complexity" evidence="3">
    <location>
        <begin position="186"/>
        <end position="205"/>
    </location>
</feature>
<feature type="domain" description="Large ribosomal subunit protein bL12 C-terminal" evidence="4">
    <location>
        <begin position="14"/>
        <end position="78"/>
    </location>
</feature>
<accession>A0ABT5E9X3</accession>
<dbReference type="RefSeq" id="WP_272090945.1">
    <property type="nucleotide sequence ID" value="NZ_JAQNDL010000003.1"/>
</dbReference>
<name>A0ABT5E9X3_9BACT</name>
<feature type="region of interest" description="Disordered" evidence="3">
    <location>
        <begin position="151"/>
        <end position="225"/>
    </location>
</feature>
<comment type="caution">
    <text evidence="5">The sequence shown here is derived from an EMBL/GenBank/DDBJ whole genome shotgun (WGS) entry which is preliminary data.</text>
</comment>
<dbReference type="InterPro" id="IPR013823">
    <property type="entry name" value="Ribosomal_bL12_C"/>
</dbReference>
<dbReference type="PANTHER" id="PTHR45987">
    <property type="entry name" value="39S RIBOSOMAL PROTEIN L12"/>
    <property type="match status" value="1"/>
</dbReference>
<keyword evidence="1 5" id="KW-0689">Ribosomal protein</keyword>
<dbReference type="Pfam" id="PF00542">
    <property type="entry name" value="Ribosomal_L12"/>
    <property type="match status" value="3"/>
</dbReference>
<gene>
    <name evidence="5" type="ORF">POL25_36335</name>
</gene>
<protein>
    <submittedName>
        <fullName evidence="5">Ribosomal protein L7/L12</fullName>
    </submittedName>
</protein>
<dbReference type="GO" id="GO:0005840">
    <property type="term" value="C:ribosome"/>
    <property type="evidence" value="ECO:0007669"/>
    <property type="project" value="UniProtKB-KW"/>
</dbReference>
<dbReference type="InterPro" id="IPR000206">
    <property type="entry name" value="Ribosomal_bL12"/>
</dbReference>
<dbReference type="Proteomes" id="UP001221686">
    <property type="component" value="Unassembled WGS sequence"/>
</dbReference>
<dbReference type="SUPFAM" id="SSF54736">
    <property type="entry name" value="ClpS-like"/>
    <property type="match status" value="3"/>
</dbReference>
<evidence type="ECO:0000256" key="2">
    <source>
        <dbReference type="ARBA" id="ARBA00023274"/>
    </source>
</evidence>
<sequence length="296" mass="30672">MTVGDQSGEGVLQDVILQAVGSNPAAVIETLRARMALEAAAAAELVARTPSAMGTRLAPALAEALRVALVAAGATVELRAHGPAFFDVYLQAQGASKIHVVRALKRMMGFGLREAVELVDDAPCLVRRQIVQEEAEALRDELLEAGATVEVRAHESSAPPERAVSGESAAVTWGAGGNPPTPVPPSAASSSPKPVPPGAASSSSKPVPPGEVSSEPGLPEPKRGYGVVLRSNGGFRIPVIRIIRQATTLGLQEAKELAESTDVMLKDGLSWTEVWVLARALTAVGASVDVRGPARR</sequence>
<evidence type="ECO:0000313" key="6">
    <source>
        <dbReference type="Proteomes" id="UP001221686"/>
    </source>
</evidence>
<reference evidence="5 6" key="1">
    <citation type="submission" date="2022-11" db="EMBL/GenBank/DDBJ databases">
        <title>Minimal conservation of predation-associated metabolite biosynthetic gene clusters underscores biosynthetic potential of Myxococcota including descriptions for ten novel species: Archangium lansinium sp. nov., Myxococcus landrumus sp. nov., Nannocystis bai.</title>
        <authorList>
            <person name="Ahearne A."/>
            <person name="Stevens C."/>
            <person name="Dowd S."/>
        </authorList>
    </citation>
    <scope>NUCLEOTIDE SEQUENCE [LARGE SCALE GENOMIC DNA]</scope>
    <source>
        <strain evidence="5 6">BB15-2</strain>
    </source>
</reference>
<organism evidence="5 6">
    <name type="scientific">Nannocystis bainbridge</name>
    <dbReference type="NCBI Taxonomy" id="2995303"/>
    <lineage>
        <taxon>Bacteria</taxon>
        <taxon>Pseudomonadati</taxon>
        <taxon>Myxococcota</taxon>
        <taxon>Polyangia</taxon>
        <taxon>Nannocystales</taxon>
        <taxon>Nannocystaceae</taxon>
        <taxon>Nannocystis</taxon>
    </lineage>
</organism>
<keyword evidence="6" id="KW-1185">Reference proteome</keyword>
<feature type="domain" description="Large ribosomal subunit protein bL12 C-terminal" evidence="4">
    <location>
        <begin position="227"/>
        <end position="290"/>
    </location>
</feature>
<feature type="domain" description="Large ribosomal subunit protein bL12 C-terminal" evidence="4">
    <location>
        <begin position="86"/>
        <end position="151"/>
    </location>
</feature>
<dbReference type="InterPro" id="IPR014719">
    <property type="entry name" value="Ribosomal_bL12_C/ClpS-like"/>
</dbReference>
<evidence type="ECO:0000259" key="4">
    <source>
        <dbReference type="Pfam" id="PF00542"/>
    </source>
</evidence>
<dbReference type="EMBL" id="JAQNDL010000003">
    <property type="protein sequence ID" value="MDC0722415.1"/>
    <property type="molecule type" value="Genomic_DNA"/>
</dbReference>
<evidence type="ECO:0000313" key="5">
    <source>
        <dbReference type="EMBL" id="MDC0722415.1"/>
    </source>
</evidence>
<proteinExistence type="predicted"/>
<dbReference type="PANTHER" id="PTHR45987:SF4">
    <property type="entry name" value="LARGE RIBOSOMAL SUBUNIT PROTEIN BL12M"/>
    <property type="match status" value="1"/>
</dbReference>
<dbReference type="Gene3D" id="3.30.1390.10">
    <property type="match status" value="3"/>
</dbReference>